<keyword evidence="4" id="KW-1185">Reference proteome</keyword>
<evidence type="ECO:0000313" key="4">
    <source>
        <dbReference type="Proteomes" id="UP001632038"/>
    </source>
</evidence>
<dbReference type="Proteomes" id="UP001632038">
    <property type="component" value="Unassembled WGS sequence"/>
</dbReference>
<dbReference type="AlphaFoldDB" id="A0ABD3EBJ2"/>
<organism evidence="3 4">
    <name type="scientific">Castilleja foliolosa</name>
    <dbReference type="NCBI Taxonomy" id="1961234"/>
    <lineage>
        <taxon>Eukaryota</taxon>
        <taxon>Viridiplantae</taxon>
        <taxon>Streptophyta</taxon>
        <taxon>Embryophyta</taxon>
        <taxon>Tracheophyta</taxon>
        <taxon>Spermatophyta</taxon>
        <taxon>Magnoliopsida</taxon>
        <taxon>eudicotyledons</taxon>
        <taxon>Gunneridae</taxon>
        <taxon>Pentapetalae</taxon>
        <taxon>asterids</taxon>
        <taxon>lamiids</taxon>
        <taxon>Lamiales</taxon>
        <taxon>Orobanchaceae</taxon>
        <taxon>Pedicularideae</taxon>
        <taxon>Castillejinae</taxon>
        <taxon>Castilleja</taxon>
    </lineage>
</organism>
<accession>A0ABD3EBJ2</accession>
<evidence type="ECO:0000256" key="1">
    <source>
        <dbReference type="ARBA" id="ARBA00010201"/>
    </source>
</evidence>
<comment type="caution">
    <text evidence="3">The sequence shown here is derived from an EMBL/GenBank/DDBJ whole genome shotgun (WGS) entry which is preliminary data.</text>
</comment>
<dbReference type="Gene3D" id="3.90.960.10">
    <property type="entry name" value="YbaK/aminoacyl-tRNA synthetase-associated domain"/>
    <property type="match status" value="1"/>
</dbReference>
<dbReference type="GO" id="GO:0006399">
    <property type="term" value="P:tRNA metabolic process"/>
    <property type="evidence" value="ECO:0007669"/>
    <property type="project" value="UniProtKB-ARBA"/>
</dbReference>
<dbReference type="Pfam" id="PF04073">
    <property type="entry name" value="tRNA_edit"/>
    <property type="match status" value="1"/>
</dbReference>
<protein>
    <recommendedName>
        <fullName evidence="2">YbaK/aminoacyl-tRNA synthetase-associated domain-containing protein</fullName>
    </recommendedName>
</protein>
<dbReference type="PANTHER" id="PTHR31423:SF3">
    <property type="entry name" value="PROLYL-TRNA SYNTHETASE ASSOCIATED DOMAIN-CONTAINING PROTEIN 1-RELATED"/>
    <property type="match status" value="1"/>
</dbReference>
<dbReference type="InterPro" id="IPR007214">
    <property type="entry name" value="YbaK/aa-tRNA-synth-assoc-dom"/>
</dbReference>
<name>A0ABD3EBJ2_9LAMI</name>
<evidence type="ECO:0000259" key="2">
    <source>
        <dbReference type="Pfam" id="PF04073"/>
    </source>
</evidence>
<dbReference type="InterPro" id="IPR040285">
    <property type="entry name" value="ProX/PRXD1"/>
</dbReference>
<proteinExistence type="inferred from homology"/>
<comment type="similarity">
    <text evidence="1">Belongs to the PRORSD1 family.</text>
</comment>
<dbReference type="EMBL" id="JAVIJP010000007">
    <property type="protein sequence ID" value="KAL3650499.1"/>
    <property type="molecule type" value="Genomic_DNA"/>
</dbReference>
<dbReference type="InterPro" id="IPR036754">
    <property type="entry name" value="YbaK/aa-tRNA-synt-asso_dom_sf"/>
</dbReference>
<gene>
    <name evidence="3" type="ORF">CASFOL_006902</name>
</gene>
<feature type="domain" description="YbaK/aminoacyl-tRNA synthetase-associated" evidence="2">
    <location>
        <begin position="12"/>
        <end position="84"/>
    </location>
</feature>
<evidence type="ECO:0000313" key="3">
    <source>
        <dbReference type="EMBL" id="KAL3650499.1"/>
    </source>
</evidence>
<sequence length="258" mass="28907">MELQIGFSQYEHPVVLTVEDQAKYVGHLKGGLSKNLFLKDKKQRLYIVSALAETKVDLKVLSQRLGLGKGGLRMAPEEALSENFISFEKFRCYYISATLLFAILVCAFAEKDYQKATAAANRVLLGIRARIRPSSFCWNWSLVRIRNIYKGPKCYSYDRYRHSFVAATQPINSLAFVFDGVNFGASDFAYSAYSIMEHVLPDNLFASPTKLAAEQPFVFLAEADNSITMTNNTSNNPPLVASSSPLRMASLFYSETKS</sequence>
<reference evidence="4" key="1">
    <citation type="journal article" date="2024" name="IScience">
        <title>Strigolactones Initiate the Formation of Haustorium-like Structures in Castilleja.</title>
        <authorList>
            <person name="Buerger M."/>
            <person name="Peterson D."/>
            <person name="Chory J."/>
        </authorList>
    </citation>
    <scope>NUCLEOTIDE SEQUENCE [LARGE SCALE GENOMIC DNA]</scope>
</reference>
<dbReference type="SUPFAM" id="SSF55826">
    <property type="entry name" value="YbaK/ProRS associated domain"/>
    <property type="match status" value="1"/>
</dbReference>
<dbReference type="PANTHER" id="PTHR31423">
    <property type="entry name" value="YBAK DOMAIN-CONTAINING PROTEIN"/>
    <property type="match status" value="1"/>
</dbReference>